<name>F9WGU2_TRYCI</name>
<feature type="compositionally biased region" description="Basic and acidic residues" evidence="1">
    <location>
        <begin position="138"/>
        <end position="148"/>
    </location>
</feature>
<feature type="region of interest" description="Disordered" evidence="1">
    <location>
        <begin position="1"/>
        <end position="149"/>
    </location>
</feature>
<dbReference type="VEuPathDB" id="TriTrypDB:TcIL3000_0_14460"/>
<reference evidence="3" key="1">
    <citation type="submission" date="2011-07" db="EMBL/GenBank/DDBJ databases">
        <title>Divergent evolution of antigenic variation in African trypanosomes.</title>
        <authorList>
            <person name="Jackson A.P."/>
            <person name="Berry A."/>
            <person name="Allison H.C."/>
            <person name="Burton P."/>
            <person name="Anderson J."/>
            <person name="Aslett M."/>
            <person name="Brown R."/>
            <person name="Corton N."/>
            <person name="Harris D."/>
            <person name="Hauser H."/>
            <person name="Gamble J."/>
            <person name="Gilderthorp R."/>
            <person name="McQuillan J."/>
            <person name="Quail M.A."/>
            <person name="Sanders M."/>
            <person name="Van Tonder A."/>
            <person name="Ginger M.L."/>
            <person name="Donelson J.E."/>
            <person name="Field M.C."/>
            <person name="Barry J.D."/>
            <person name="Berriman M."/>
            <person name="Hertz-Fowler C."/>
        </authorList>
    </citation>
    <scope>NUCLEOTIDE SEQUENCE [LARGE SCALE GENOMIC DNA]</scope>
    <source>
        <strain evidence="3">IL3000</strain>
    </source>
</reference>
<feature type="compositionally biased region" description="Polar residues" evidence="1">
    <location>
        <begin position="101"/>
        <end position="117"/>
    </location>
</feature>
<feature type="compositionally biased region" description="Polar residues" evidence="1">
    <location>
        <begin position="124"/>
        <end position="135"/>
    </location>
</feature>
<gene>
    <name evidence="2" type="ORF">TCIL3000_0_14460</name>
</gene>
<proteinExistence type="predicted"/>
<keyword evidence="3" id="KW-1185">Reference proteome</keyword>
<evidence type="ECO:0000256" key="1">
    <source>
        <dbReference type="SAM" id="MobiDB-lite"/>
    </source>
</evidence>
<reference evidence="2 3" key="2">
    <citation type="journal article" date="2012" name="Proc. Natl. Acad. Sci. U.S.A.">
        <title>Antigenic diversity is generated by distinct evolutionary mechanisms in African trypanosome species.</title>
        <authorList>
            <person name="Jackson A.P."/>
            <person name="Berry A."/>
            <person name="Aslett M."/>
            <person name="Allison H.C."/>
            <person name="Burton P."/>
            <person name="Vavrova-Anderson J."/>
            <person name="Brown R."/>
            <person name="Browne H."/>
            <person name="Corton N."/>
            <person name="Hauser H."/>
            <person name="Gamble J."/>
            <person name="Gilderthorp R."/>
            <person name="Marcello L."/>
            <person name="McQuillan J."/>
            <person name="Otto T.D."/>
            <person name="Quail M.A."/>
            <person name="Sanders M.J."/>
            <person name="van Tonder A."/>
            <person name="Ginger M.L."/>
            <person name="Field M.C."/>
            <person name="Barry J.D."/>
            <person name="Hertz-Fowler C."/>
            <person name="Berriman M."/>
        </authorList>
    </citation>
    <scope>NUCLEOTIDE SEQUENCE [LARGE SCALE GENOMIC DNA]</scope>
    <source>
        <strain evidence="2 3">IL3000</strain>
    </source>
</reference>
<comment type="caution">
    <text evidence="2">The sequence shown here is derived from an EMBL/GenBank/DDBJ whole genome shotgun (WGS) entry which is preliminary data.</text>
</comment>
<feature type="compositionally biased region" description="Basic and acidic residues" evidence="1">
    <location>
        <begin position="1"/>
        <end position="18"/>
    </location>
</feature>
<dbReference type="EMBL" id="CAEQ01002325">
    <property type="protein sequence ID" value="CCD16530.1"/>
    <property type="molecule type" value="Genomic_DNA"/>
</dbReference>
<dbReference type="Proteomes" id="UP000000702">
    <property type="component" value="Unassembled WGS sequence"/>
</dbReference>
<organism evidence="2 3">
    <name type="scientific">Trypanosoma congolense (strain IL3000)</name>
    <dbReference type="NCBI Taxonomy" id="1068625"/>
    <lineage>
        <taxon>Eukaryota</taxon>
        <taxon>Discoba</taxon>
        <taxon>Euglenozoa</taxon>
        <taxon>Kinetoplastea</taxon>
        <taxon>Metakinetoplastina</taxon>
        <taxon>Trypanosomatida</taxon>
        <taxon>Trypanosomatidae</taxon>
        <taxon>Trypanosoma</taxon>
        <taxon>Nannomonas</taxon>
    </lineage>
</organism>
<sequence>MVTMYKRNDEVYDEHCGGGEDGVSNDSGSVCSEGRLEPRSIADGCVGRDAQRQRQGQGRGSQATDTNTEPARSLNVASPCVGELAGDATIQKETRTDVASRLSSGNPTMMPSLQSSHVSKETTRQGFCSTSTAPPSETRARNPRDRNKNQRLQALQRYFDAISKENEEYEFFITHGCAEIVAAAMNSTKKEPWGFTSSSMPP</sequence>
<dbReference type="AlphaFoldDB" id="F9WGU2"/>
<feature type="compositionally biased region" description="Polar residues" evidence="1">
    <location>
        <begin position="61"/>
        <end position="70"/>
    </location>
</feature>
<accession>F9WGU2</accession>
<protein>
    <submittedName>
        <fullName evidence="2">WGS project CAEQ00000000 data, annotated contig 549</fullName>
    </submittedName>
</protein>
<evidence type="ECO:0000313" key="3">
    <source>
        <dbReference type="Proteomes" id="UP000000702"/>
    </source>
</evidence>
<evidence type="ECO:0000313" key="2">
    <source>
        <dbReference type="EMBL" id="CCD16530.1"/>
    </source>
</evidence>